<keyword evidence="2" id="KW-1003">Cell membrane</keyword>
<comment type="caution">
    <text evidence="7">The sequence shown here is derived from an EMBL/GenBank/DDBJ whole genome shotgun (WGS) entry which is preliminary data.</text>
</comment>
<feature type="transmembrane region" description="Helical" evidence="6">
    <location>
        <begin position="244"/>
        <end position="265"/>
    </location>
</feature>
<sequence length="403" mass="46597">MLKSLKVLVKGSILANMITILISPIITRIYSPENFGLYTLFITIITLFGPIINLKYEMAIVKSKSLKEEYNLIVISLFIGLFLSFILSITYGYYIYLNSNLNFYFVFAICFMLLFFTSINNTFMSINNKYKEYNIISQVTILRAISNSFFTLILGFFQYTKLGLVISQLTSLLTGISRQSKTFFKNIKGLNLVSRGNILSNFKGNLNFLFFTSSSALLATSIYSSIIIFISYEYSNYELGFYSLGFRILGLPFTIVSVNVAKVFYEKSINLNSDFHSLFKNTLFMMLKIIMPLIIFIAIFSPFIFGIVFGNEWKVSGYYVLILAPLFCFKLIYDSLNTTFIVVNKQSIEFFLQLLLVVLSLILYFLVSIFELNIYIFLVLISLMYTLFYIFNLLYMYKLSKLF</sequence>
<reference evidence="7 8" key="1">
    <citation type="submission" date="2019-01" db="EMBL/GenBank/DDBJ databases">
        <title>Draft genome sequences of Macrococcus caseolyticus, Macrococcus canis, Macrococcus bohemicus and Macrococcus goetzii.</title>
        <authorList>
            <person name="Mazhar S."/>
            <person name="Altermann E."/>
            <person name="Hill C."/>
            <person name="Mcauliffe O."/>
        </authorList>
    </citation>
    <scope>NUCLEOTIDE SEQUENCE [LARGE SCALE GENOMIC DNA]</scope>
    <source>
        <strain evidence="7 8">DPC7162</strain>
    </source>
</reference>
<keyword evidence="5 6" id="KW-0472">Membrane</keyword>
<name>A0A4V3BFR4_9STAP</name>
<feature type="transmembrane region" description="Helical" evidence="6">
    <location>
        <begin position="373"/>
        <end position="397"/>
    </location>
</feature>
<keyword evidence="4 6" id="KW-1133">Transmembrane helix</keyword>
<dbReference type="EMBL" id="SDQG01000008">
    <property type="protein sequence ID" value="TDM15259.1"/>
    <property type="molecule type" value="Genomic_DNA"/>
</dbReference>
<feature type="transmembrane region" description="Helical" evidence="6">
    <location>
        <begin position="35"/>
        <end position="52"/>
    </location>
</feature>
<feature type="transmembrane region" description="Helical" evidence="6">
    <location>
        <begin position="135"/>
        <end position="156"/>
    </location>
</feature>
<evidence type="ECO:0000256" key="3">
    <source>
        <dbReference type="ARBA" id="ARBA00022692"/>
    </source>
</evidence>
<evidence type="ECO:0008006" key="9">
    <source>
        <dbReference type="Google" id="ProtNLM"/>
    </source>
</evidence>
<dbReference type="PANTHER" id="PTHR30250:SF11">
    <property type="entry name" value="O-ANTIGEN TRANSPORTER-RELATED"/>
    <property type="match status" value="1"/>
</dbReference>
<gene>
    <name evidence="7" type="ORF">ETI04_10195</name>
</gene>
<dbReference type="RefSeq" id="WP_133420309.1">
    <property type="nucleotide sequence ID" value="NZ_SDQG01000008.1"/>
</dbReference>
<protein>
    <recommendedName>
        <fullName evidence="9">Oligosaccharide flippase family protein</fullName>
    </recommendedName>
</protein>
<evidence type="ECO:0000256" key="4">
    <source>
        <dbReference type="ARBA" id="ARBA00022989"/>
    </source>
</evidence>
<dbReference type="Pfam" id="PF13440">
    <property type="entry name" value="Polysacc_synt_3"/>
    <property type="match status" value="1"/>
</dbReference>
<feature type="transmembrane region" description="Helical" evidence="6">
    <location>
        <begin position="348"/>
        <end position="367"/>
    </location>
</feature>
<comment type="subcellular location">
    <subcellularLocation>
        <location evidence="1">Cell membrane</location>
        <topology evidence="1">Multi-pass membrane protein</topology>
    </subcellularLocation>
</comment>
<evidence type="ECO:0000256" key="5">
    <source>
        <dbReference type="ARBA" id="ARBA00023136"/>
    </source>
</evidence>
<evidence type="ECO:0000313" key="7">
    <source>
        <dbReference type="EMBL" id="TDM15259.1"/>
    </source>
</evidence>
<feature type="transmembrane region" description="Helical" evidence="6">
    <location>
        <begin position="102"/>
        <end position="123"/>
    </location>
</feature>
<proteinExistence type="predicted"/>
<feature type="transmembrane region" description="Helical" evidence="6">
    <location>
        <begin position="316"/>
        <end position="336"/>
    </location>
</feature>
<feature type="transmembrane region" description="Helical" evidence="6">
    <location>
        <begin position="7"/>
        <end position="29"/>
    </location>
</feature>
<dbReference type="AlphaFoldDB" id="A0A4V3BFR4"/>
<dbReference type="GO" id="GO:0005886">
    <property type="term" value="C:plasma membrane"/>
    <property type="evidence" value="ECO:0007669"/>
    <property type="project" value="UniProtKB-SubCell"/>
</dbReference>
<dbReference type="Proteomes" id="UP000294865">
    <property type="component" value="Unassembled WGS sequence"/>
</dbReference>
<feature type="transmembrane region" description="Helical" evidence="6">
    <location>
        <begin position="286"/>
        <end position="310"/>
    </location>
</feature>
<accession>A0A4V3BFR4</accession>
<keyword evidence="3 6" id="KW-0812">Transmembrane</keyword>
<dbReference type="PANTHER" id="PTHR30250">
    <property type="entry name" value="PST FAMILY PREDICTED COLANIC ACID TRANSPORTER"/>
    <property type="match status" value="1"/>
</dbReference>
<evidence type="ECO:0000256" key="2">
    <source>
        <dbReference type="ARBA" id="ARBA00022475"/>
    </source>
</evidence>
<feature type="transmembrane region" description="Helical" evidence="6">
    <location>
        <begin position="208"/>
        <end position="232"/>
    </location>
</feature>
<evidence type="ECO:0000256" key="1">
    <source>
        <dbReference type="ARBA" id="ARBA00004651"/>
    </source>
</evidence>
<dbReference type="InterPro" id="IPR050833">
    <property type="entry name" value="Poly_Biosynth_Transport"/>
</dbReference>
<evidence type="ECO:0000313" key="8">
    <source>
        <dbReference type="Proteomes" id="UP000294865"/>
    </source>
</evidence>
<evidence type="ECO:0000256" key="6">
    <source>
        <dbReference type="SAM" id="Phobius"/>
    </source>
</evidence>
<organism evidence="7 8">
    <name type="scientific">Macrococcoides canis</name>
    <dbReference type="NCBI Taxonomy" id="1855823"/>
    <lineage>
        <taxon>Bacteria</taxon>
        <taxon>Bacillati</taxon>
        <taxon>Bacillota</taxon>
        <taxon>Bacilli</taxon>
        <taxon>Bacillales</taxon>
        <taxon>Staphylococcaceae</taxon>
        <taxon>Macrococcoides</taxon>
    </lineage>
</organism>
<feature type="transmembrane region" description="Helical" evidence="6">
    <location>
        <begin position="72"/>
        <end position="96"/>
    </location>
</feature>